<evidence type="ECO:0000256" key="2">
    <source>
        <dbReference type="SAM" id="SignalP"/>
    </source>
</evidence>
<dbReference type="OrthoDB" id="5573191at2759"/>
<name>A0A507DP76_9FUNG</name>
<evidence type="ECO:0000313" key="4">
    <source>
        <dbReference type="Proteomes" id="UP000320333"/>
    </source>
</evidence>
<dbReference type="AlphaFoldDB" id="A0A507DP76"/>
<feature type="chain" id="PRO_5021302091" description="DM13 domain-containing protein" evidence="2">
    <location>
        <begin position="21"/>
        <end position="237"/>
    </location>
</feature>
<protein>
    <recommendedName>
        <fullName evidence="5">DM13 domain-containing protein</fullName>
    </recommendedName>
</protein>
<feature type="region of interest" description="Disordered" evidence="1">
    <location>
        <begin position="197"/>
        <end position="217"/>
    </location>
</feature>
<evidence type="ECO:0008006" key="5">
    <source>
        <dbReference type="Google" id="ProtNLM"/>
    </source>
</evidence>
<keyword evidence="2" id="KW-0732">Signal</keyword>
<evidence type="ECO:0000256" key="1">
    <source>
        <dbReference type="SAM" id="MobiDB-lite"/>
    </source>
</evidence>
<accession>A0A507DP76</accession>
<gene>
    <name evidence="3" type="ORF">CcCBS67573_g09723</name>
</gene>
<organism evidence="3 4">
    <name type="scientific">Chytriomyces confervae</name>
    <dbReference type="NCBI Taxonomy" id="246404"/>
    <lineage>
        <taxon>Eukaryota</taxon>
        <taxon>Fungi</taxon>
        <taxon>Fungi incertae sedis</taxon>
        <taxon>Chytridiomycota</taxon>
        <taxon>Chytridiomycota incertae sedis</taxon>
        <taxon>Chytridiomycetes</taxon>
        <taxon>Chytridiales</taxon>
        <taxon>Chytriomycetaceae</taxon>
        <taxon>Chytriomyces</taxon>
    </lineage>
</organism>
<evidence type="ECO:0000313" key="3">
    <source>
        <dbReference type="EMBL" id="TPX53326.1"/>
    </source>
</evidence>
<comment type="caution">
    <text evidence="3">The sequence shown here is derived from an EMBL/GenBank/DDBJ whole genome shotgun (WGS) entry which is preliminary data.</text>
</comment>
<feature type="compositionally biased region" description="Low complexity" evidence="1">
    <location>
        <begin position="197"/>
        <end position="214"/>
    </location>
</feature>
<dbReference type="EMBL" id="QEAP01000959">
    <property type="protein sequence ID" value="TPX53326.1"/>
    <property type="molecule type" value="Genomic_DNA"/>
</dbReference>
<keyword evidence="4" id="KW-1185">Reference proteome</keyword>
<feature type="signal peptide" evidence="2">
    <location>
        <begin position="1"/>
        <end position="20"/>
    </location>
</feature>
<reference evidence="3 4" key="1">
    <citation type="journal article" date="2019" name="Sci. Rep.">
        <title>Comparative genomics of chytrid fungi reveal insights into the obligate biotrophic and pathogenic lifestyle of Synchytrium endobioticum.</title>
        <authorList>
            <person name="van de Vossenberg B.T.L.H."/>
            <person name="Warris S."/>
            <person name="Nguyen H.D.T."/>
            <person name="van Gent-Pelzer M.P.E."/>
            <person name="Joly D.L."/>
            <person name="van de Geest H.C."/>
            <person name="Bonants P.J.M."/>
            <person name="Smith D.S."/>
            <person name="Levesque C.A."/>
            <person name="van der Lee T.A.J."/>
        </authorList>
    </citation>
    <scope>NUCLEOTIDE SEQUENCE [LARGE SCALE GENOMIC DNA]</scope>
    <source>
        <strain evidence="3 4">CBS 675.73</strain>
    </source>
</reference>
<proteinExistence type="predicted"/>
<sequence>MLATTLATTAALTLFSLVSAQGSDAPPLNVCSKDKFPDTFKVGFTVPIVQVAVAQTLNNANPLTCRGTFVFVDGCTFMIKNFTFLNAYESKWYAGVVGTVNGKVVANQNAVTFVEQSVSASDGRDVTFNLISSPATAYSFFSINQLRLFDLTQKQLICTVDLPYQNPNNPGSNPAPAGGAPGAAASSGAIAPVATGSAAAGGSNSNSNSNSTSTPAKSGASQLVAGLGAVFAAALFL</sequence>
<dbReference type="Proteomes" id="UP000320333">
    <property type="component" value="Unassembled WGS sequence"/>
</dbReference>